<dbReference type="EMBL" id="AP017313">
    <property type="protein sequence ID" value="BAU53062.1"/>
    <property type="molecule type" value="Genomic_DNA"/>
</dbReference>
<dbReference type="PANTHER" id="PTHR38471:SF2">
    <property type="entry name" value="FOUR HELIX BUNDLE PROTEIN"/>
    <property type="match status" value="1"/>
</dbReference>
<proteinExistence type="predicted"/>
<dbReference type="SUPFAM" id="SSF158446">
    <property type="entry name" value="IVS-encoded protein-like"/>
    <property type="match status" value="1"/>
</dbReference>
<dbReference type="Proteomes" id="UP000218263">
    <property type="component" value="Chromosome"/>
</dbReference>
<dbReference type="InterPro" id="IPR012657">
    <property type="entry name" value="23S_rRNA-intervening_sequence"/>
</dbReference>
<dbReference type="InterPro" id="IPR036583">
    <property type="entry name" value="23S_rRNA_IVS_sf"/>
</dbReference>
<keyword evidence="2" id="KW-1185">Reference proteome</keyword>
<dbReference type="OrthoDB" id="9811959at2"/>
<dbReference type="Gene3D" id="1.20.1440.60">
    <property type="entry name" value="23S rRNA-intervening sequence"/>
    <property type="match status" value="1"/>
</dbReference>
<sequence length="137" mass="15579">MSFKFEKLIVWQKAVELAADVHDLTRAFPKEELFILTAQIKRAADSVSLNIAEGSTGQSNAEFNKFLGYALRSNIEVVGCLFLAQKRNMIEPDDFTKLYHQCEEILAMLNALRKTLKEKIKPFFLSFGLFRLSGLSD</sequence>
<dbReference type="KEGG" id="mgot:MgSA37_01229"/>
<organism evidence="1 2">
    <name type="scientific">Mucilaginibacter gotjawali</name>
    <dbReference type="NCBI Taxonomy" id="1550579"/>
    <lineage>
        <taxon>Bacteria</taxon>
        <taxon>Pseudomonadati</taxon>
        <taxon>Bacteroidota</taxon>
        <taxon>Sphingobacteriia</taxon>
        <taxon>Sphingobacteriales</taxon>
        <taxon>Sphingobacteriaceae</taxon>
        <taxon>Mucilaginibacter</taxon>
    </lineage>
</organism>
<reference evidence="1 2" key="1">
    <citation type="submission" date="2015-12" db="EMBL/GenBank/DDBJ databases">
        <title>Genome sequence of Mucilaginibacter gotjawali.</title>
        <authorList>
            <person name="Lee J.S."/>
            <person name="Lee K.C."/>
            <person name="Kim K.K."/>
            <person name="Lee B.W."/>
        </authorList>
    </citation>
    <scope>NUCLEOTIDE SEQUENCE [LARGE SCALE GENOMIC DNA]</scope>
    <source>
        <strain evidence="1 2">SA3-7</strain>
    </source>
</reference>
<dbReference type="NCBIfam" id="TIGR02436">
    <property type="entry name" value="four helix bundle protein"/>
    <property type="match status" value="1"/>
</dbReference>
<name>A0A120MYI2_9SPHI</name>
<protein>
    <recommendedName>
        <fullName evidence="3">Four helix bundle protein</fullName>
    </recommendedName>
</protein>
<evidence type="ECO:0008006" key="3">
    <source>
        <dbReference type="Google" id="ProtNLM"/>
    </source>
</evidence>
<dbReference type="CDD" id="cd16377">
    <property type="entry name" value="23S_rRNA_IVP_like"/>
    <property type="match status" value="1"/>
</dbReference>
<evidence type="ECO:0000313" key="2">
    <source>
        <dbReference type="Proteomes" id="UP000218263"/>
    </source>
</evidence>
<gene>
    <name evidence="1" type="ORF">MgSA37_01229</name>
</gene>
<dbReference type="AlphaFoldDB" id="A0A120MYI2"/>
<dbReference type="Pfam" id="PF05635">
    <property type="entry name" value="23S_rRNA_IVP"/>
    <property type="match status" value="1"/>
</dbReference>
<evidence type="ECO:0000313" key="1">
    <source>
        <dbReference type="EMBL" id="BAU53062.1"/>
    </source>
</evidence>
<dbReference type="PANTHER" id="PTHR38471">
    <property type="entry name" value="FOUR HELIX BUNDLE PROTEIN"/>
    <property type="match status" value="1"/>
</dbReference>
<accession>A0A120MYI2</accession>
<dbReference type="RefSeq" id="WP_096350353.1">
    <property type="nucleotide sequence ID" value="NZ_AP017313.1"/>
</dbReference>